<comment type="pathway">
    <text evidence="2">Protein modification; protein glycosylation.</text>
</comment>
<dbReference type="GO" id="GO:0000139">
    <property type="term" value="C:Golgi membrane"/>
    <property type="evidence" value="ECO:0007669"/>
    <property type="project" value="UniProtKB-SubCell"/>
</dbReference>
<name>A0A1E4SFX7_9ASCO</name>
<protein>
    <submittedName>
        <fullName evidence="10">Glycosyltransferase family 71 protein</fullName>
    </submittedName>
</protein>
<dbReference type="PANTHER" id="PTHR31646">
    <property type="entry name" value="ALPHA-1,2-MANNOSYLTRANSFERASE MNN2"/>
    <property type="match status" value="1"/>
</dbReference>
<dbReference type="GeneID" id="30981909"/>
<accession>A0A1E4SFX7</accession>
<keyword evidence="11" id="KW-1185">Reference proteome</keyword>
<dbReference type="SUPFAM" id="SSF53448">
    <property type="entry name" value="Nucleotide-diphospho-sugar transferases"/>
    <property type="match status" value="1"/>
</dbReference>
<organism evidence="10 11">
    <name type="scientific">Suhomyces tanzawaensis NRRL Y-17324</name>
    <dbReference type="NCBI Taxonomy" id="984487"/>
    <lineage>
        <taxon>Eukaryota</taxon>
        <taxon>Fungi</taxon>
        <taxon>Dikarya</taxon>
        <taxon>Ascomycota</taxon>
        <taxon>Saccharomycotina</taxon>
        <taxon>Pichiomycetes</taxon>
        <taxon>Debaryomycetaceae</taxon>
        <taxon>Suhomyces</taxon>
    </lineage>
</organism>
<dbReference type="UniPathway" id="UPA00378"/>
<dbReference type="EMBL" id="KV453913">
    <property type="protein sequence ID" value="ODV78312.1"/>
    <property type="molecule type" value="Genomic_DNA"/>
</dbReference>
<dbReference type="Proteomes" id="UP000094285">
    <property type="component" value="Unassembled WGS sequence"/>
</dbReference>
<dbReference type="PANTHER" id="PTHR31646:SF1">
    <property type="entry name" value="ALPHA-1,2-MANNOSYLTRANSFERASE MNN2"/>
    <property type="match status" value="1"/>
</dbReference>
<comment type="similarity">
    <text evidence="3">Belongs to the MNN1/MNT family.</text>
</comment>
<dbReference type="GO" id="GO:0000026">
    <property type="term" value="F:alpha-1,2-mannosyltransferase activity"/>
    <property type="evidence" value="ECO:0007669"/>
    <property type="project" value="TreeGrafter"/>
</dbReference>
<dbReference type="AlphaFoldDB" id="A0A1E4SFX7"/>
<evidence type="ECO:0000256" key="1">
    <source>
        <dbReference type="ARBA" id="ARBA00004323"/>
    </source>
</evidence>
<keyword evidence="7" id="KW-1133">Transmembrane helix</keyword>
<dbReference type="GO" id="GO:0046354">
    <property type="term" value="P:mannan biosynthetic process"/>
    <property type="evidence" value="ECO:0007669"/>
    <property type="project" value="TreeGrafter"/>
</dbReference>
<dbReference type="RefSeq" id="XP_020063434.1">
    <property type="nucleotide sequence ID" value="XM_020207772.1"/>
</dbReference>
<dbReference type="STRING" id="984487.A0A1E4SFX7"/>
<keyword evidence="6" id="KW-0735">Signal-anchor</keyword>
<gene>
    <name evidence="10" type="ORF">CANTADRAFT_26463</name>
</gene>
<reference evidence="11" key="1">
    <citation type="submission" date="2016-05" db="EMBL/GenBank/DDBJ databases">
        <title>Comparative genomics of biotechnologically important yeasts.</title>
        <authorList>
            <consortium name="DOE Joint Genome Institute"/>
            <person name="Riley R."/>
            <person name="Haridas S."/>
            <person name="Wolfe K.H."/>
            <person name="Lopes M.R."/>
            <person name="Hittinger C.T."/>
            <person name="Goker M."/>
            <person name="Salamov A."/>
            <person name="Wisecaver J."/>
            <person name="Long T.M."/>
            <person name="Aerts A.L."/>
            <person name="Barry K."/>
            <person name="Choi C."/>
            <person name="Clum A."/>
            <person name="Coughlan A.Y."/>
            <person name="Deshpande S."/>
            <person name="Douglass A.P."/>
            <person name="Hanson S.J."/>
            <person name="Klenk H.-P."/>
            <person name="Labutti K."/>
            <person name="Lapidus A."/>
            <person name="Lindquist E."/>
            <person name="Lipzen A."/>
            <person name="Meier-Kolthoff J.P."/>
            <person name="Ohm R.A."/>
            <person name="Otillar R.P."/>
            <person name="Pangilinan J."/>
            <person name="Peng Y."/>
            <person name="Rokas A."/>
            <person name="Rosa C.A."/>
            <person name="Scheuner C."/>
            <person name="Sibirny A.A."/>
            <person name="Slot J.C."/>
            <person name="Stielow J.B."/>
            <person name="Sun H."/>
            <person name="Kurtzman C.P."/>
            <person name="Blackwell M."/>
            <person name="Grigoriev I.V."/>
            <person name="Jeffries T.W."/>
        </authorList>
    </citation>
    <scope>NUCLEOTIDE SEQUENCE [LARGE SCALE GENOMIC DNA]</scope>
    <source>
        <strain evidence="11">NRRL Y-17324</strain>
    </source>
</reference>
<evidence type="ECO:0000256" key="2">
    <source>
        <dbReference type="ARBA" id="ARBA00004922"/>
    </source>
</evidence>
<sequence length="693" mass="80568">MIFFHNFNEDSPIERIQDAIDKVDNPEYGRNLINEIKITKEKELIDLLRKDIEEKNTQKFHDELRFQIVSNFSESFKEELQKEIKEKNTKEMFEAKSVSYELFDNLKAEYLKKHGNDIEEVAILEVMQDLKMESSPGLSKKVKDLLHQKMDRSVWYKYLINDLLIKFGPKDMHALTKEERGDDFPGTFLRDIQQPPISKNVLLKNHVNLSKERHAKLKEYHAKFVDAIKRLDDPPKQFVNGDGIVISGGGVYFGSALVAIGQMREMGSKLPIELVINDLSEYDEQICEVLLPKTFNARCIVIEKEIGKELLEKLKLTKFQMKIFGLLFSSFDNIITIDADNMPIKNVDTLLTSEPYLSTKFILWPDIWHKGVSPLYYDIAGFKVGTTPIRREGLANDWPWSRYPGKDVDTDVAYHDLEGLPGMISIETGQMVFSKRAHFKSFLLSLYYNIYGPDFYYRLLFQGVPGEGDRETFVPALHLLKEPYHIVPRASWLAGYKMGEKQDGDFQETTIVQYDPTQTVKLIDDWEKWLKKHDSDTRLWPYQSNKHTGELMDLFKKDLAISRSKEVPDPETGKLTMVDEVEEYKFPDVFFLHIHKPKINPIENAKTESYGIYTRRNLGLQGTYPEYGKTDWELKFHSIAKWIACEGITSQHFWDTIAEKKKDFVCEKVTEYVEFLKQDTTDPGAEKLSFAKN</sequence>
<evidence type="ECO:0000256" key="8">
    <source>
        <dbReference type="ARBA" id="ARBA00023034"/>
    </source>
</evidence>
<evidence type="ECO:0000256" key="7">
    <source>
        <dbReference type="ARBA" id="ARBA00022989"/>
    </source>
</evidence>
<evidence type="ECO:0000256" key="6">
    <source>
        <dbReference type="ARBA" id="ARBA00022968"/>
    </source>
</evidence>
<keyword evidence="4 10" id="KW-0808">Transferase</keyword>
<dbReference type="InterPro" id="IPR029044">
    <property type="entry name" value="Nucleotide-diphossugar_trans"/>
</dbReference>
<proteinExistence type="inferred from homology"/>
<dbReference type="OrthoDB" id="4484309at2759"/>
<dbReference type="InterPro" id="IPR022751">
    <property type="entry name" value="Alpha_mannosyltransferase"/>
</dbReference>
<comment type="subcellular location">
    <subcellularLocation>
        <location evidence="1">Golgi apparatus membrane</location>
        <topology evidence="1">Single-pass type II membrane protein</topology>
    </subcellularLocation>
</comment>
<evidence type="ECO:0000256" key="5">
    <source>
        <dbReference type="ARBA" id="ARBA00022692"/>
    </source>
</evidence>
<evidence type="ECO:0000313" key="10">
    <source>
        <dbReference type="EMBL" id="ODV78312.1"/>
    </source>
</evidence>
<evidence type="ECO:0000256" key="3">
    <source>
        <dbReference type="ARBA" id="ARBA00009105"/>
    </source>
</evidence>
<dbReference type="Gene3D" id="3.90.550.10">
    <property type="entry name" value="Spore Coat Polysaccharide Biosynthesis Protein SpsA, Chain A"/>
    <property type="match status" value="1"/>
</dbReference>
<evidence type="ECO:0000313" key="11">
    <source>
        <dbReference type="Proteomes" id="UP000094285"/>
    </source>
</evidence>
<dbReference type="Pfam" id="PF11051">
    <property type="entry name" value="Mannosyl_trans3"/>
    <property type="match status" value="1"/>
</dbReference>
<keyword evidence="8" id="KW-0333">Golgi apparatus</keyword>
<evidence type="ECO:0000256" key="4">
    <source>
        <dbReference type="ARBA" id="ARBA00022679"/>
    </source>
</evidence>
<evidence type="ECO:0000256" key="9">
    <source>
        <dbReference type="ARBA" id="ARBA00023136"/>
    </source>
</evidence>
<keyword evidence="5" id="KW-0812">Transmembrane</keyword>
<keyword evidence="9" id="KW-0472">Membrane</keyword>